<evidence type="ECO:0000256" key="1">
    <source>
        <dbReference type="SAM" id="SignalP"/>
    </source>
</evidence>
<dbReference type="STRING" id="398767.Glov_1230"/>
<protein>
    <submittedName>
        <fullName evidence="2">Uncharacterized protein</fullName>
    </submittedName>
</protein>
<gene>
    <name evidence="2" type="ordered locus">Glov_1230</name>
</gene>
<feature type="signal peptide" evidence="1">
    <location>
        <begin position="1"/>
        <end position="25"/>
    </location>
</feature>
<keyword evidence="1" id="KW-0732">Signal</keyword>
<reference evidence="2 3" key="1">
    <citation type="submission" date="2008-05" db="EMBL/GenBank/DDBJ databases">
        <title>Complete sequence of chromosome of Geobacter lovleyi SZ.</title>
        <authorList>
            <consortium name="US DOE Joint Genome Institute"/>
            <person name="Lucas S."/>
            <person name="Copeland A."/>
            <person name="Lapidus A."/>
            <person name="Glavina del Rio T."/>
            <person name="Dalin E."/>
            <person name="Tice H."/>
            <person name="Bruce D."/>
            <person name="Goodwin L."/>
            <person name="Pitluck S."/>
            <person name="Chertkov O."/>
            <person name="Meincke L."/>
            <person name="Brettin T."/>
            <person name="Detter J.C."/>
            <person name="Han C."/>
            <person name="Tapia R."/>
            <person name="Kuske C.R."/>
            <person name="Schmutz J."/>
            <person name="Larimer F."/>
            <person name="Land M."/>
            <person name="Hauser L."/>
            <person name="Kyrpides N."/>
            <person name="Mikhailova N."/>
            <person name="Sung Y."/>
            <person name="Fletcher K.E."/>
            <person name="Ritalahti K.M."/>
            <person name="Loeffler F.E."/>
            <person name="Richardson P."/>
        </authorList>
    </citation>
    <scope>NUCLEOTIDE SEQUENCE [LARGE SCALE GENOMIC DNA]</scope>
    <source>
        <strain evidence="3">ATCC BAA-1151 / DSM 17278 / SZ</strain>
    </source>
</reference>
<name>B3E772_TRIL1</name>
<dbReference type="OrthoDB" id="9830447at2"/>
<accession>B3E772</accession>
<feature type="chain" id="PRO_5002787582" evidence="1">
    <location>
        <begin position="26"/>
        <end position="136"/>
    </location>
</feature>
<dbReference type="RefSeq" id="WP_012469300.1">
    <property type="nucleotide sequence ID" value="NC_010814.1"/>
</dbReference>
<dbReference type="AlphaFoldDB" id="B3E772"/>
<evidence type="ECO:0000313" key="2">
    <source>
        <dbReference type="EMBL" id="ACD94952.1"/>
    </source>
</evidence>
<proteinExistence type="predicted"/>
<keyword evidence="3" id="KW-1185">Reference proteome</keyword>
<dbReference type="Proteomes" id="UP000002420">
    <property type="component" value="Chromosome"/>
</dbReference>
<dbReference type="KEGG" id="glo:Glov_1230"/>
<dbReference type="EMBL" id="CP001089">
    <property type="protein sequence ID" value="ACD94952.1"/>
    <property type="molecule type" value="Genomic_DNA"/>
</dbReference>
<organism evidence="2 3">
    <name type="scientific">Trichlorobacter lovleyi (strain ATCC BAA-1151 / DSM 17278 / SZ)</name>
    <name type="common">Geobacter lovleyi</name>
    <dbReference type="NCBI Taxonomy" id="398767"/>
    <lineage>
        <taxon>Bacteria</taxon>
        <taxon>Pseudomonadati</taxon>
        <taxon>Thermodesulfobacteriota</taxon>
        <taxon>Desulfuromonadia</taxon>
        <taxon>Geobacterales</taxon>
        <taxon>Geobacteraceae</taxon>
        <taxon>Trichlorobacter</taxon>
    </lineage>
</organism>
<sequence length="136" mass="14961">MTQQISQLATVFGLFLTLSASPLIAAEPVNIQVAMPSLTCGKDGLEPNECILNGTMRLRGAESLNGPLRYFCDVRYSYVAAGNESQAIRFTGRVLFHGEEKLVQGRARRELAEKLTLKLSSNARQIEVSEIGCERE</sequence>
<dbReference type="HOGENOM" id="CLU_1872469_0_0_7"/>
<evidence type="ECO:0000313" key="3">
    <source>
        <dbReference type="Proteomes" id="UP000002420"/>
    </source>
</evidence>